<evidence type="ECO:0000256" key="2">
    <source>
        <dbReference type="ARBA" id="ARBA00022692"/>
    </source>
</evidence>
<dbReference type="STRING" id="946677.SAMN05444484_1011479"/>
<feature type="transmembrane region" description="Helical" evidence="5">
    <location>
        <begin position="47"/>
        <end position="71"/>
    </location>
</feature>
<reference evidence="8" key="1">
    <citation type="submission" date="2016-11" db="EMBL/GenBank/DDBJ databases">
        <authorList>
            <person name="Varghese N."/>
            <person name="Submissions S."/>
        </authorList>
    </citation>
    <scope>NUCLEOTIDE SEQUENCE [LARGE SCALE GENOMIC DNA]</scope>
    <source>
        <strain evidence="8">DSM 24724</strain>
    </source>
</reference>
<evidence type="ECO:0000259" key="6">
    <source>
        <dbReference type="Pfam" id="PF07291"/>
    </source>
</evidence>
<dbReference type="EMBL" id="FRBT01000001">
    <property type="protein sequence ID" value="SHL43337.1"/>
    <property type="molecule type" value="Genomic_DNA"/>
</dbReference>
<keyword evidence="8" id="KW-1185">Reference proteome</keyword>
<dbReference type="GO" id="GO:0016020">
    <property type="term" value="C:membrane"/>
    <property type="evidence" value="ECO:0007669"/>
    <property type="project" value="UniProtKB-SubCell"/>
</dbReference>
<evidence type="ECO:0000256" key="1">
    <source>
        <dbReference type="ARBA" id="ARBA00004141"/>
    </source>
</evidence>
<evidence type="ECO:0000313" key="7">
    <source>
        <dbReference type="EMBL" id="SHL43337.1"/>
    </source>
</evidence>
<proteinExistence type="predicted"/>
<dbReference type="AlphaFoldDB" id="A0A1M7AL00"/>
<evidence type="ECO:0000313" key="8">
    <source>
        <dbReference type="Proteomes" id="UP000184028"/>
    </source>
</evidence>
<feature type="domain" description="Methylamine utilisation protein MauE" evidence="6">
    <location>
        <begin position="10"/>
        <end position="135"/>
    </location>
</feature>
<feature type="transmembrane region" description="Helical" evidence="5">
    <location>
        <begin position="78"/>
        <end position="100"/>
    </location>
</feature>
<dbReference type="Proteomes" id="UP000184028">
    <property type="component" value="Unassembled WGS sequence"/>
</dbReference>
<keyword evidence="4 5" id="KW-0472">Membrane</keyword>
<gene>
    <name evidence="7" type="ORF">SAMN05444484_1011479</name>
</gene>
<evidence type="ECO:0000256" key="5">
    <source>
        <dbReference type="SAM" id="Phobius"/>
    </source>
</evidence>
<dbReference type="InterPro" id="IPR009908">
    <property type="entry name" value="Methylamine_util_MauE"/>
</dbReference>
<dbReference type="Pfam" id="PF07291">
    <property type="entry name" value="MauE"/>
    <property type="match status" value="1"/>
</dbReference>
<sequence>MKFSQRHKYIFIEVVCFLYILLFVYAAGSKFLDFQNFQTQLGQSPLLSAFAVYVSFGVLLLEIVISILLGIPKLRLPALSLAVGLMTMFTAYIIIILNYSSFIPCSCGGILEKLGWHEHLVFNCVFILLGITAILLLNHGKKALRVLFITNIASIGIMILLFFTSEDIMTRENPFIRRFDQYAITKIDQTSLQNPSFYLAGSDNGKIYLGNFAAPLQMQVFDTVFKDKKQYTIRLDRDDFPFRSAEVRIQAPYFYLYDGMVPVIYKGKITDWNAGVIYNGNHFFTKAAVIDSNSIAIRGQQKNTGENLMGALYFNNNVSIKYNPDILEKQIDGIFDTDGTFEYSNGLKRFVYTYYYRNQYIVTDDKLNVSYRGNTIDTTTKAKLKVIKIKLSGDTKLGAPPYMVNKNTAVFNNLLFVNSSLKGRFESEEVWDQASIIDVYDISKNEYVSSFYIYNIGKSKMKYFLVTDSNLYAISGIVLQRFSLGNTIKKAMKK</sequence>
<dbReference type="OrthoDB" id="673785at2"/>
<dbReference type="GO" id="GO:0030416">
    <property type="term" value="P:methylamine metabolic process"/>
    <property type="evidence" value="ECO:0007669"/>
    <property type="project" value="InterPro"/>
</dbReference>
<name>A0A1M7AL00_9FLAO</name>
<keyword evidence="2 5" id="KW-0812">Transmembrane</keyword>
<accession>A0A1M7AL00</accession>
<keyword evidence="3 5" id="KW-1133">Transmembrane helix</keyword>
<feature type="transmembrane region" description="Helical" evidence="5">
    <location>
        <begin position="9"/>
        <end position="27"/>
    </location>
</feature>
<evidence type="ECO:0000256" key="3">
    <source>
        <dbReference type="ARBA" id="ARBA00022989"/>
    </source>
</evidence>
<evidence type="ECO:0000256" key="4">
    <source>
        <dbReference type="ARBA" id="ARBA00023136"/>
    </source>
</evidence>
<feature type="transmembrane region" description="Helical" evidence="5">
    <location>
        <begin position="120"/>
        <end position="137"/>
    </location>
</feature>
<protein>
    <submittedName>
        <fullName evidence="7">Methylamine utilisation protein MauE</fullName>
    </submittedName>
</protein>
<comment type="subcellular location">
    <subcellularLocation>
        <location evidence="1">Membrane</location>
        <topology evidence="1">Multi-pass membrane protein</topology>
    </subcellularLocation>
</comment>
<feature type="transmembrane region" description="Helical" evidence="5">
    <location>
        <begin position="144"/>
        <end position="163"/>
    </location>
</feature>
<organism evidence="7 8">
    <name type="scientific">Flavobacterium chilense</name>
    <dbReference type="NCBI Taxonomy" id="946677"/>
    <lineage>
        <taxon>Bacteria</taxon>
        <taxon>Pseudomonadati</taxon>
        <taxon>Bacteroidota</taxon>
        <taxon>Flavobacteriia</taxon>
        <taxon>Flavobacteriales</taxon>
        <taxon>Flavobacteriaceae</taxon>
        <taxon>Flavobacterium</taxon>
    </lineage>
</organism>
<dbReference type="RefSeq" id="WP_068840780.1">
    <property type="nucleotide sequence ID" value="NZ_FRBT01000001.1"/>
</dbReference>